<feature type="non-terminal residue" evidence="2">
    <location>
        <position position="216"/>
    </location>
</feature>
<evidence type="ECO:0000313" key="3">
    <source>
        <dbReference type="Proteomes" id="UP000246050"/>
    </source>
</evidence>
<dbReference type="AlphaFoldDB" id="A0A317DRR6"/>
<name>A0A317DRR6_9ACTN</name>
<dbReference type="EMBL" id="QGKS01000045">
    <property type="protein sequence ID" value="PWR17421.1"/>
    <property type="molecule type" value="Genomic_DNA"/>
</dbReference>
<feature type="signal peptide" evidence="1">
    <location>
        <begin position="1"/>
        <end position="28"/>
    </location>
</feature>
<keyword evidence="1" id="KW-0732">Signal</keyword>
<dbReference type="Proteomes" id="UP000246050">
    <property type="component" value="Unassembled WGS sequence"/>
</dbReference>
<proteinExistence type="predicted"/>
<reference evidence="2 3" key="1">
    <citation type="submission" date="2018-05" db="EMBL/GenBank/DDBJ databases">
        <title>Micromonosporas from Atacama Desert.</title>
        <authorList>
            <person name="Carro L."/>
            <person name="Golinska P."/>
            <person name="Klenk H.-P."/>
            <person name="Goodfellow M."/>
        </authorList>
    </citation>
    <scope>NUCLEOTIDE SEQUENCE [LARGE SCALE GENOMIC DNA]</scope>
    <source>
        <strain evidence="2 3">4G51</strain>
    </source>
</reference>
<evidence type="ECO:0000256" key="1">
    <source>
        <dbReference type="SAM" id="SignalP"/>
    </source>
</evidence>
<feature type="chain" id="PRO_5016299654" evidence="1">
    <location>
        <begin position="29"/>
        <end position="216"/>
    </location>
</feature>
<comment type="caution">
    <text evidence="2">The sequence shown here is derived from an EMBL/GenBank/DDBJ whole genome shotgun (WGS) entry which is preliminary data.</text>
</comment>
<organism evidence="2 3">
    <name type="scientific">Micromonospora sicca</name>
    <dbReference type="NCBI Taxonomy" id="2202420"/>
    <lineage>
        <taxon>Bacteria</taxon>
        <taxon>Bacillati</taxon>
        <taxon>Actinomycetota</taxon>
        <taxon>Actinomycetes</taxon>
        <taxon>Micromonosporales</taxon>
        <taxon>Micromonosporaceae</taxon>
        <taxon>Micromonospora</taxon>
    </lineage>
</organism>
<sequence length="216" mass="22608">MRKFLFSVLAGATLVLALAGLAAAPAQAATGDVTVSSPCYEPAYGNSWVYWTVTNHTSADIEAAITNDTASPYPPVFTIPAGGSVVRETIGGYSVDVTVGGVVVASASVSPDALKACGTTTASFNLIIDCRPSPYQVTLRIKNATDGARQYKLTKQRGEELTGTALPGNTYITEDWVKPTDRWKLEIAGYGYVRVVNEPALCNAPSPTATPSSTPS</sequence>
<evidence type="ECO:0000313" key="2">
    <source>
        <dbReference type="EMBL" id="PWR17421.1"/>
    </source>
</evidence>
<protein>
    <submittedName>
        <fullName evidence="2">Uncharacterized protein</fullName>
    </submittedName>
</protein>
<accession>A0A317DRR6</accession>
<gene>
    <name evidence="2" type="ORF">DKT69_00295</name>
</gene>